<dbReference type="Gene3D" id="1.25.40.480">
    <property type="match status" value="1"/>
</dbReference>
<protein>
    <submittedName>
        <fullName evidence="3">FA complementation group E</fullName>
    </submittedName>
</protein>
<proteinExistence type="predicted"/>
<dbReference type="InterPro" id="IPR039685">
    <property type="entry name" value="FANCE"/>
</dbReference>
<dbReference type="InterPro" id="IPR021025">
    <property type="entry name" value="Fanconi_anaemia_gr_E_prot_C"/>
</dbReference>
<reference evidence="3" key="2">
    <citation type="submission" date="2025-09" db="UniProtKB">
        <authorList>
            <consortium name="Ensembl"/>
        </authorList>
    </citation>
    <scope>IDENTIFICATION</scope>
</reference>
<feature type="region of interest" description="Disordered" evidence="1">
    <location>
        <begin position="276"/>
        <end position="297"/>
    </location>
</feature>
<feature type="domain" description="Fanconi Anaemia group E protein C-terminal" evidence="2">
    <location>
        <begin position="334"/>
        <end position="545"/>
    </location>
</feature>
<sequence length="609" mass="65581">MSRWGPATAPCPPCPPAAGARSPTVGLRQWPGAQGEPDTACLNKPCRLLLHALASGSSGTLAALRMLQRVPGGAGQVFPWQTFTAALCAEEPTLEGPEGALAVKPRLLLLPVLCQRNLFSLLLVVQAMVPEGCVVRLLQGLERDSQVDPWVRALGDLLREGPRGEKGSPHPAPLSSSCQQQLKCLCQKITQNKPEGQRKLNWCFSKQPGAAGDVVDSVLQDGKRKKASEDSLELDEEREGKRMLLEEVVFEPPGTLEGEDMDAEVEEEMPVEISGDRSAQSPAGAAVGSSQQDVAGEPGKISQAEPAVEVQSFLQVPGRVCCPLPDHVSLQHSELSIPPELHVLHNSSPAQLQRLCSFLQLSMCPEHLLVRFCGWLLTLTPDLSYTSAAVLAEQLFLGRVLSLAQPPSRHLMAALTSFCSKYPQPFCRVLVAAVLREPGEGVMGSQEPWPLLVAAEGTSSLLFTRLCSQVLELPLSEKLLPVVQAVLGRQVRGLPHEMLPPELFDLLVLTLCQQAPAFAASLNYAKLLTAMLTMYQSQVRRTRLVSCRSAGELTQDLALSDGFLAVQLSAPFSSPSQVTPAHRSRLAAALDRSNATLKKSLQAVLEGAR</sequence>
<dbReference type="PANTHER" id="PTHR32094">
    <property type="entry name" value="FANCONI ANEMIA GROUP E PROTEIN"/>
    <property type="match status" value="1"/>
</dbReference>
<dbReference type="AlphaFoldDB" id="A0A8C3KSW6"/>
<accession>A0A8C3KSW6</accession>
<dbReference type="Proteomes" id="UP000694419">
    <property type="component" value="Unplaced"/>
</dbReference>
<name>A0A8C3KSW6_9CHAR</name>
<dbReference type="Pfam" id="PF11510">
    <property type="entry name" value="FA_FANCE"/>
    <property type="match status" value="1"/>
</dbReference>
<evidence type="ECO:0000313" key="3">
    <source>
        <dbReference type="Ensembl" id="ENSCPGP00000026422.1"/>
    </source>
</evidence>
<evidence type="ECO:0000259" key="2">
    <source>
        <dbReference type="Pfam" id="PF11510"/>
    </source>
</evidence>
<feature type="region of interest" description="Disordered" evidence="1">
    <location>
        <begin position="1"/>
        <end position="32"/>
    </location>
</feature>
<keyword evidence="4" id="KW-1185">Reference proteome</keyword>
<reference evidence="3" key="1">
    <citation type="submission" date="2025-08" db="UniProtKB">
        <authorList>
            <consortium name="Ensembl"/>
        </authorList>
    </citation>
    <scope>IDENTIFICATION</scope>
</reference>
<evidence type="ECO:0000313" key="4">
    <source>
        <dbReference type="Proteomes" id="UP000694419"/>
    </source>
</evidence>
<organism evidence="3 4">
    <name type="scientific">Calidris pygmaea</name>
    <name type="common">Spoon-billed sandpiper</name>
    <dbReference type="NCBI Taxonomy" id="425635"/>
    <lineage>
        <taxon>Eukaryota</taxon>
        <taxon>Metazoa</taxon>
        <taxon>Chordata</taxon>
        <taxon>Craniata</taxon>
        <taxon>Vertebrata</taxon>
        <taxon>Euteleostomi</taxon>
        <taxon>Archelosauria</taxon>
        <taxon>Archosauria</taxon>
        <taxon>Dinosauria</taxon>
        <taxon>Saurischia</taxon>
        <taxon>Theropoda</taxon>
        <taxon>Coelurosauria</taxon>
        <taxon>Aves</taxon>
        <taxon>Neognathae</taxon>
        <taxon>Neoaves</taxon>
        <taxon>Charadriiformes</taxon>
        <taxon>Scolopacidae</taxon>
        <taxon>Calidris</taxon>
    </lineage>
</organism>
<evidence type="ECO:0000256" key="1">
    <source>
        <dbReference type="SAM" id="MobiDB-lite"/>
    </source>
</evidence>
<dbReference type="PANTHER" id="PTHR32094:SF5">
    <property type="entry name" value="FANCONI ANEMIA GROUP E PROTEIN"/>
    <property type="match status" value="1"/>
</dbReference>
<dbReference type="Ensembl" id="ENSCPGT00000028870.1">
    <property type="protein sequence ID" value="ENSCPGP00000026422.1"/>
    <property type="gene ID" value="ENSCPGG00000018226.1"/>
</dbReference>
<dbReference type="GO" id="GO:0043240">
    <property type="term" value="C:Fanconi anaemia nuclear complex"/>
    <property type="evidence" value="ECO:0007669"/>
    <property type="project" value="InterPro"/>
</dbReference>
<dbReference type="GO" id="GO:0036297">
    <property type="term" value="P:interstrand cross-link repair"/>
    <property type="evidence" value="ECO:0007669"/>
    <property type="project" value="InterPro"/>
</dbReference>